<evidence type="ECO:0000313" key="1">
    <source>
        <dbReference type="EMBL" id="KAF8765645.1"/>
    </source>
</evidence>
<accession>A0A835KRR7</accession>
<sequence length="29" mass="3229">MTEKPEPLCYDTIDECKSVCPSCNPKCPP</sequence>
<comment type="caution">
    <text evidence="1">The sequence shown here is derived from an EMBL/GenBank/DDBJ whole genome shotgun (WGS) entry which is preliminary data.</text>
</comment>
<dbReference type="AlphaFoldDB" id="A0A835KRR7"/>
<reference evidence="1" key="1">
    <citation type="submission" date="2020-07" db="EMBL/GenBank/DDBJ databases">
        <title>Genome sequence and genetic diversity analysis of an under-domesticated orphan crop, white fonio (Digitaria exilis).</title>
        <authorList>
            <person name="Bennetzen J.L."/>
            <person name="Chen S."/>
            <person name="Ma X."/>
            <person name="Wang X."/>
            <person name="Yssel A.E.J."/>
            <person name="Chaluvadi S.R."/>
            <person name="Johnson M."/>
            <person name="Gangashetty P."/>
            <person name="Hamidou F."/>
            <person name="Sanogo M.D."/>
            <person name="Zwaenepoel A."/>
            <person name="Wallace J."/>
            <person name="Van De Peer Y."/>
            <person name="Van Deynze A."/>
        </authorList>
    </citation>
    <scope>NUCLEOTIDE SEQUENCE</scope>
    <source>
        <tissue evidence="1">Leaves</tissue>
    </source>
</reference>
<dbReference type="Proteomes" id="UP000636709">
    <property type="component" value="Unassembled WGS sequence"/>
</dbReference>
<proteinExistence type="predicted"/>
<keyword evidence="2" id="KW-1185">Reference proteome</keyword>
<name>A0A835KRR7_9POAL</name>
<gene>
    <name evidence="1" type="ORF">HU200_008138</name>
</gene>
<organism evidence="1 2">
    <name type="scientific">Digitaria exilis</name>
    <dbReference type="NCBI Taxonomy" id="1010633"/>
    <lineage>
        <taxon>Eukaryota</taxon>
        <taxon>Viridiplantae</taxon>
        <taxon>Streptophyta</taxon>
        <taxon>Embryophyta</taxon>
        <taxon>Tracheophyta</taxon>
        <taxon>Spermatophyta</taxon>
        <taxon>Magnoliopsida</taxon>
        <taxon>Liliopsida</taxon>
        <taxon>Poales</taxon>
        <taxon>Poaceae</taxon>
        <taxon>PACMAD clade</taxon>
        <taxon>Panicoideae</taxon>
        <taxon>Panicodae</taxon>
        <taxon>Paniceae</taxon>
        <taxon>Anthephorinae</taxon>
        <taxon>Digitaria</taxon>
    </lineage>
</organism>
<protein>
    <submittedName>
        <fullName evidence="1">Uncharacterized protein</fullName>
    </submittedName>
</protein>
<evidence type="ECO:0000313" key="2">
    <source>
        <dbReference type="Proteomes" id="UP000636709"/>
    </source>
</evidence>
<dbReference type="EMBL" id="JACEFO010000544">
    <property type="protein sequence ID" value="KAF8765645.1"/>
    <property type="molecule type" value="Genomic_DNA"/>
</dbReference>